<comment type="caution">
    <text evidence="6">The sequence shown here is derived from an EMBL/GenBank/DDBJ whole genome shotgun (WGS) entry which is preliminary data.</text>
</comment>
<name>A0A9X1U587_9FLAO</name>
<evidence type="ECO:0000256" key="2">
    <source>
        <dbReference type="ARBA" id="ARBA00022692"/>
    </source>
</evidence>
<evidence type="ECO:0000256" key="4">
    <source>
        <dbReference type="ARBA" id="ARBA00023136"/>
    </source>
</evidence>
<evidence type="ECO:0000256" key="5">
    <source>
        <dbReference type="SAM" id="Phobius"/>
    </source>
</evidence>
<dbReference type="AlphaFoldDB" id="A0A9X1U587"/>
<comment type="subcellular location">
    <subcellularLocation>
        <location evidence="1">Membrane</location>
        <topology evidence="1">Multi-pass membrane protein</topology>
    </subcellularLocation>
</comment>
<proteinExistence type="predicted"/>
<evidence type="ECO:0000313" key="7">
    <source>
        <dbReference type="Proteomes" id="UP001139462"/>
    </source>
</evidence>
<keyword evidence="7" id="KW-1185">Reference proteome</keyword>
<keyword evidence="2 5" id="KW-0812">Transmembrane</keyword>
<gene>
    <name evidence="6" type="ORF">K8344_11490</name>
</gene>
<feature type="transmembrane region" description="Helical" evidence="5">
    <location>
        <begin position="52"/>
        <end position="71"/>
    </location>
</feature>
<dbReference type="Pfam" id="PF09685">
    <property type="entry name" value="MamF_MmsF"/>
    <property type="match status" value="1"/>
</dbReference>
<dbReference type="EMBL" id="JAIRBB010000011">
    <property type="protein sequence ID" value="MCG2431745.1"/>
    <property type="molecule type" value="Genomic_DNA"/>
</dbReference>
<feature type="transmembrane region" description="Helical" evidence="5">
    <location>
        <begin position="22"/>
        <end position="40"/>
    </location>
</feature>
<dbReference type="RefSeq" id="WP_237608829.1">
    <property type="nucleotide sequence ID" value="NZ_JAIRBB010000011.1"/>
</dbReference>
<accession>A0A9X1U587</accession>
<dbReference type="InterPro" id="IPR019109">
    <property type="entry name" value="MamF_MmsF"/>
</dbReference>
<feature type="transmembrane region" description="Helical" evidence="5">
    <location>
        <begin position="77"/>
        <end position="98"/>
    </location>
</feature>
<evidence type="ECO:0000256" key="3">
    <source>
        <dbReference type="ARBA" id="ARBA00022989"/>
    </source>
</evidence>
<reference evidence="6" key="1">
    <citation type="submission" date="2021-09" db="EMBL/GenBank/DDBJ databases">
        <title>Genome of Aequorivita sp. strain F64183.</title>
        <authorList>
            <person name="Wang Y."/>
        </authorList>
    </citation>
    <scope>NUCLEOTIDE SEQUENCE</scope>
    <source>
        <strain evidence="6">F64183</strain>
    </source>
</reference>
<evidence type="ECO:0000313" key="6">
    <source>
        <dbReference type="EMBL" id="MCG2431745.1"/>
    </source>
</evidence>
<dbReference type="Proteomes" id="UP001139462">
    <property type="component" value="Unassembled WGS sequence"/>
</dbReference>
<sequence length="119" mass="13219">MYENQNVQEGQPSNTIEEGKTIAIIAYITIFGLLIAFLMNNDKKNSFASYHLRQSLGLGLTGIVLSIINIVPILGWIVSFLGSIFLIVLWVIGLMGALNGSEKPVPFLGKKYQEWFKSL</sequence>
<keyword evidence="4 5" id="KW-0472">Membrane</keyword>
<evidence type="ECO:0008006" key="8">
    <source>
        <dbReference type="Google" id="ProtNLM"/>
    </source>
</evidence>
<protein>
    <recommendedName>
        <fullName evidence="8">DUF4870 domain-containing protein</fullName>
    </recommendedName>
</protein>
<organism evidence="6 7">
    <name type="scientific">Aequorivita xiaoshiensis</name>
    <dbReference type="NCBI Taxonomy" id="2874476"/>
    <lineage>
        <taxon>Bacteria</taxon>
        <taxon>Pseudomonadati</taxon>
        <taxon>Bacteroidota</taxon>
        <taxon>Flavobacteriia</taxon>
        <taxon>Flavobacteriales</taxon>
        <taxon>Flavobacteriaceae</taxon>
        <taxon>Aequorivita</taxon>
    </lineage>
</organism>
<keyword evidence="3 5" id="KW-1133">Transmembrane helix</keyword>
<evidence type="ECO:0000256" key="1">
    <source>
        <dbReference type="ARBA" id="ARBA00004141"/>
    </source>
</evidence>